<proteinExistence type="predicted"/>
<organism evidence="1 2">
    <name type="scientific">Puccinia coronata f. sp. avenae</name>
    <dbReference type="NCBI Taxonomy" id="200324"/>
    <lineage>
        <taxon>Eukaryota</taxon>
        <taxon>Fungi</taxon>
        <taxon>Dikarya</taxon>
        <taxon>Basidiomycota</taxon>
        <taxon>Pucciniomycotina</taxon>
        <taxon>Pucciniomycetes</taxon>
        <taxon>Pucciniales</taxon>
        <taxon>Pucciniaceae</taxon>
        <taxon>Puccinia</taxon>
    </lineage>
</organism>
<gene>
    <name evidence="1" type="ORF">PCANC_17637</name>
</gene>
<evidence type="ECO:0000313" key="1">
    <source>
        <dbReference type="EMBL" id="PLW35029.1"/>
    </source>
</evidence>
<accession>A0A2N5UBA7</accession>
<reference evidence="1 2" key="1">
    <citation type="submission" date="2017-11" db="EMBL/GenBank/DDBJ databases">
        <title>De novo assembly and phasing of dikaryotic genomes from two isolates of Puccinia coronata f. sp. avenae, the causal agent of oat crown rust.</title>
        <authorList>
            <person name="Miller M.E."/>
            <person name="Zhang Y."/>
            <person name="Omidvar V."/>
            <person name="Sperschneider J."/>
            <person name="Schwessinger B."/>
            <person name="Raley C."/>
            <person name="Palmer J.M."/>
            <person name="Garnica D."/>
            <person name="Upadhyaya N."/>
            <person name="Rathjen J."/>
            <person name="Taylor J.M."/>
            <person name="Park R.F."/>
            <person name="Dodds P.N."/>
            <person name="Hirsch C.D."/>
            <person name="Kianian S.F."/>
            <person name="Figueroa M."/>
        </authorList>
    </citation>
    <scope>NUCLEOTIDE SEQUENCE [LARGE SCALE GENOMIC DNA]</scope>
    <source>
        <strain evidence="1">12NC29</strain>
    </source>
</reference>
<name>A0A2N5UBA7_9BASI</name>
<protein>
    <submittedName>
        <fullName evidence="1">Uncharacterized protein</fullName>
    </submittedName>
</protein>
<evidence type="ECO:0000313" key="2">
    <source>
        <dbReference type="Proteomes" id="UP000235388"/>
    </source>
</evidence>
<sequence>MVLMALDFSAACSAYALLSGIHGNSIATAARLGLPIAKEDGLDGLTSWLLVVAKLNGVAPAIVWIERSPTNTVTATLPSPNANAALRQAPSCSQNDGYKGLLLSSIKISSSHSSQASTSKQL</sequence>
<dbReference type="AlphaFoldDB" id="A0A2N5UBA7"/>
<keyword evidence="2" id="KW-1185">Reference proteome</keyword>
<dbReference type="Proteomes" id="UP000235388">
    <property type="component" value="Unassembled WGS sequence"/>
</dbReference>
<comment type="caution">
    <text evidence="1">The sequence shown here is derived from an EMBL/GenBank/DDBJ whole genome shotgun (WGS) entry which is preliminary data.</text>
</comment>
<dbReference type="EMBL" id="PGCJ01000265">
    <property type="protein sequence ID" value="PLW35029.1"/>
    <property type="molecule type" value="Genomic_DNA"/>
</dbReference>